<proteinExistence type="predicted"/>
<evidence type="ECO:0000256" key="1">
    <source>
        <dbReference type="ARBA" id="ARBA00022500"/>
    </source>
</evidence>
<organism evidence="3 4">
    <name type="scientific">Serpentinimonas raichei</name>
    <dbReference type="NCBI Taxonomy" id="1458425"/>
    <lineage>
        <taxon>Bacteria</taxon>
        <taxon>Pseudomonadati</taxon>
        <taxon>Pseudomonadota</taxon>
        <taxon>Betaproteobacteria</taxon>
        <taxon>Burkholderiales</taxon>
        <taxon>Comamonadaceae</taxon>
        <taxon>Serpentinimonas</taxon>
    </lineage>
</organism>
<dbReference type="InterPro" id="IPR028976">
    <property type="entry name" value="CheC-like_sf"/>
</dbReference>
<dbReference type="KEGG" id="cbaa:SRAA_2355"/>
<dbReference type="STRING" id="1458425.SRAA_2355"/>
<dbReference type="InterPro" id="IPR024513">
    <property type="entry name" value="DUF3334"/>
</dbReference>
<dbReference type="Pfam" id="PF11813">
    <property type="entry name" value="DUF3334"/>
    <property type="match status" value="1"/>
</dbReference>
<evidence type="ECO:0000313" key="4">
    <source>
        <dbReference type="Proteomes" id="UP000067461"/>
    </source>
</evidence>
<gene>
    <name evidence="3" type="ORF">SRAA_2355</name>
</gene>
<dbReference type="OrthoDB" id="8748921at2"/>
<dbReference type="SUPFAM" id="SSF103039">
    <property type="entry name" value="CheC-like"/>
    <property type="match status" value="1"/>
</dbReference>
<evidence type="ECO:0008006" key="5">
    <source>
        <dbReference type="Google" id="ProtNLM"/>
    </source>
</evidence>
<name>A0A060NTG9_9BURK</name>
<reference evidence="3 4" key="1">
    <citation type="journal article" date="2014" name="Nat. Commun.">
        <title>Physiological and genomic features of highly alkaliphilic hydrogen-utilizing Betaproteobacteria from a continental serpentinizing site.</title>
        <authorList>
            <person name="Suzuki S."/>
            <person name="Kuenen J.G."/>
            <person name="Schipper K."/>
            <person name="van der Velde S."/>
            <person name="Ishii S."/>
            <person name="Wu A."/>
            <person name="Sorokin D.Y."/>
            <person name="Tenney A."/>
            <person name="Meng X.Y."/>
            <person name="Morrill P.L."/>
            <person name="Kamagata Y."/>
            <person name="Muyzer G."/>
            <person name="Nealson K.H."/>
        </authorList>
    </citation>
    <scope>NUCLEOTIDE SEQUENCE [LARGE SCALE GENOMIC DNA]</scope>
    <source>
        <strain evidence="3 4">A1</strain>
    </source>
</reference>
<dbReference type="GO" id="GO:0006935">
    <property type="term" value="P:chemotaxis"/>
    <property type="evidence" value="ECO:0007669"/>
    <property type="project" value="UniProtKB-KW"/>
</dbReference>
<keyword evidence="4" id="KW-1185">Reference proteome</keyword>
<sequence>MNAIQRTEVVFNTEDLLTSLCNSVTKVLGVATNSPVSYSGMVQRIHKTCLKPDIGCFVLFDGGFSGLVILNFSAPAALEIYHSYLLSMGMARADLANSHTSDEVGNVMGELMNQVLGDFTSKVQRELHTYISQSQPKMLVLSKQVVLSVDAHLDQPEARRVTFYTSKNHIFYLELATDRTEFVRLYDFEPQEAPNPDELMEQAAAKHATASAPQPNKGGGDNATDELLRSLGM</sequence>
<evidence type="ECO:0000256" key="2">
    <source>
        <dbReference type="SAM" id="MobiDB-lite"/>
    </source>
</evidence>
<feature type="region of interest" description="Disordered" evidence="2">
    <location>
        <begin position="193"/>
        <end position="233"/>
    </location>
</feature>
<dbReference type="AlphaFoldDB" id="A0A060NTG9"/>
<keyword evidence="1" id="KW-0145">Chemotaxis</keyword>
<dbReference type="Gene3D" id="3.40.1550.10">
    <property type="entry name" value="CheC-like"/>
    <property type="match status" value="1"/>
</dbReference>
<evidence type="ECO:0000313" key="3">
    <source>
        <dbReference type="EMBL" id="BAO82209.1"/>
    </source>
</evidence>
<dbReference type="EMBL" id="AP014568">
    <property type="protein sequence ID" value="BAO82209.1"/>
    <property type="molecule type" value="Genomic_DNA"/>
</dbReference>
<protein>
    <recommendedName>
        <fullName evidence="5">Chemotaxis protein CheX</fullName>
    </recommendedName>
</protein>
<dbReference type="HOGENOM" id="CLU_102954_0_0_4"/>
<dbReference type="Proteomes" id="UP000067461">
    <property type="component" value="Chromosome"/>
</dbReference>
<dbReference type="RefSeq" id="WP_045532933.1">
    <property type="nucleotide sequence ID" value="NZ_AP014568.1"/>
</dbReference>
<accession>A0A060NTG9</accession>